<dbReference type="EMBL" id="EAAA01002889">
    <property type="status" value="NOT_ANNOTATED_CDS"/>
    <property type="molecule type" value="Genomic_DNA"/>
</dbReference>
<dbReference type="PROSITE" id="PS50261">
    <property type="entry name" value="G_PROTEIN_RECEP_F2_4"/>
    <property type="match status" value="1"/>
</dbReference>
<dbReference type="InterPro" id="IPR000203">
    <property type="entry name" value="GPS"/>
</dbReference>
<dbReference type="AlphaFoldDB" id="F6SRE5"/>
<evidence type="ECO:0000256" key="4">
    <source>
        <dbReference type="ARBA" id="ARBA00023136"/>
    </source>
</evidence>
<organism evidence="9 10">
    <name type="scientific">Ciona intestinalis</name>
    <name type="common">Transparent sea squirt</name>
    <name type="synonym">Ascidia intestinalis</name>
    <dbReference type="NCBI Taxonomy" id="7719"/>
    <lineage>
        <taxon>Eukaryota</taxon>
        <taxon>Metazoa</taxon>
        <taxon>Chordata</taxon>
        <taxon>Tunicata</taxon>
        <taxon>Ascidiacea</taxon>
        <taxon>Phlebobranchia</taxon>
        <taxon>Cionidae</taxon>
        <taxon>Ciona</taxon>
    </lineage>
</organism>
<evidence type="ECO:0000256" key="6">
    <source>
        <dbReference type="SAM" id="Phobius"/>
    </source>
</evidence>
<evidence type="ECO:0008006" key="11">
    <source>
        <dbReference type="Google" id="ProtNLM"/>
    </source>
</evidence>
<dbReference type="InterPro" id="IPR017981">
    <property type="entry name" value="GPCR_2-like_7TM"/>
</dbReference>
<sequence>MDGSNRRFVPSAPVLSATVLQKGKITNSAVHFIVPYNASDIPDAKKSDEKYYFNCMYLTLNNDWDTRGCHVVNVNTSNKTVTCACNHTTNFAILLQVVPPKLTATDTATLQLISYIGESLSVFCLIITLTTFTAFRHSLKSERMVAHFHLVISLILFHVVQLFSAKAEQYKDTTAVPCIIVAFATHFSLLVTFMWMLCEGITLHLNVVNVFHAMTKFKLA</sequence>
<comment type="subcellular location">
    <subcellularLocation>
        <location evidence="1">Membrane</location>
        <topology evidence="1">Multi-pass membrane protein</topology>
    </subcellularLocation>
</comment>
<reference evidence="9" key="3">
    <citation type="submission" date="2025-08" db="UniProtKB">
        <authorList>
            <consortium name="Ensembl"/>
        </authorList>
    </citation>
    <scope>IDENTIFICATION</scope>
</reference>
<keyword evidence="5" id="KW-1015">Disulfide bond</keyword>
<evidence type="ECO:0000259" key="7">
    <source>
        <dbReference type="PROSITE" id="PS50221"/>
    </source>
</evidence>
<dbReference type="InterPro" id="IPR057244">
    <property type="entry name" value="GAIN_B"/>
</dbReference>
<keyword evidence="10" id="KW-1185">Reference proteome</keyword>
<dbReference type="PANTHER" id="PTHR12011">
    <property type="entry name" value="ADHESION G-PROTEIN COUPLED RECEPTOR"/>
    <property type="match status" value="1"/>
</dbReference>
<reference evidence="9" key="2">
    <citation type="journal article" date="2008" name="Genome Biol.">
        <title>Improved genome assembly and evidence-based global gene model set for the chordate Ciona intestinalis: new insight into intron and operon populations.</title>
        <authorList>
            <person name="Satou Y."/>
            <person name="Mineta K."/>
            <person name="Ogasawara M."/>
            <person name="Sasakura Y."/>
            <person name="Shoguchi E."/>
            <person name="Ueno K."/>
            <person name="Yamada L."/>
            <person name="Matsumoto J."/>
            <person name="Wasserscheid J."/>
            <person name="Dewar K."/>
            <person name="Wiley G.B."/>
            <person name="Macmil S.L."/>
            <person name="Roe B.A."/>
            <person name="Zeller R.W."/>
            <person name="Hastings K.E."/>
            <person name="Lemaire P."/>
            <person name="Lindquist E."/>
            <person name="Endo T."/>
            <person name="Hotta K."/>
            <person name="Inaba K."/>
        </authorList>
    </citation>
    <scope>NUCLEOTIDE SEQUENCE [LARGE SCALE GENOMIC DNA]</scope>
    <source>
        <strain evidence="9">wild type</strain>
    </source>
</reference>
<dbReference type="Pfam" id="PF00002">
    <property type="entry name" value="7tm_2"/>
    <property type="match status" value="1"/>
</dbReference>
<evidence type="ECO:0000256" key="2">
    <source>
        <dbReference type="ARBA" id="ARBA00022692"/>
    </source>
</evidence>
<name>F6SRE5_CIOIN</name>
<dbReference type="STRING" id="7719.ENSCINP00000025665"/>
<dbReference type="Gene3D" id="1.20.1070.10">
    <property type="entry name" value="Rhodopsin 7-helix transmembrane proteins"/>
    <property type="match status" value="1"/>
</dbReference>
<dbReference type="PROSITE" id="PS50221">
    <property type="entry name" value="GAIN_B"/>
    <property type="match status" value="1"/>
</dbReference>
<feature type="transmembrane region" description="Helical" evidence="6">
    <location>
        <begin position="145"/>
        <end position="163"/>
    </location>
</feature>
<evidence type="ECO:0000256" key="1">
    <source>
        <dbReference type="ARBA" id="ARBA00004141"/>
    </source>
</evidence>
<protein>
    <recommendedName>
        <fullName evidence="11">GPS domain-containing protein</fullName>
    </recommendedName>
</protein>
<keyword evidence="4 6" id="KW-0472">Membrane</keyword>
<dbReference type="GeneTree" id="ENSGT00940000170483"/>
<dbReference type="GO" id="GO:0016020">
    <property type="term" value="C:membrane"/>
    <property type="evidence" value="ECO:0007669"/>
    <property type="project" value="UniProtKB-SubCell"/>
</dbReference>
<dbReference type="InParanoid" id="F6SRE5"/>
<accession>F6SRE5</accession>
<evidence type="ECO:0000313" key="9">
    <source>
        <dbReference type="Ensembl" id="ENSCINP00000025665.2"/>
    </source>
</evidence>
<dbReference type="GO" id="GO:0007166">
    <property type="term" value="P:cell surface receptor signaling pathway"/>
    <property type="evidence" value="ECO:0007669"/>
    <property type="project" value="InterPro"/>
</dbReference>
<dbReference type="InterPro" id="IPR000832">
    <property type="entry name" value="GPCR_2_secretin-like"/>
</dbReference>
<evidence type="ECO:0000313" key="10">
    <source>
        <dbReference type="Proteomes" id="UP000008144"/>
    </source>
</evidence>
<reference evidence="9" key="4">
    <citation type="submission" date="2025-09" db="UniProtKB">
        <authorList>
            <consortium name="Ensembl"/>
        </authorList>
    </citation>
    <scope>IDENTIFICATION</scope>
</reference>
<evidence type="ECO:0000256" key="5">
    <source>
        <dbReference type="ARBA" id="ARBA00023157"/>
    </source>
</evidence>
<dbReference type="InterPro" id="IPR046338">
    <property type="entry name" value="GAIN_dom_sf"/>
</dbReference>
<feature type="transmembrane region" description="Helical" evidence="6">
    <location>
        <begin position="120"/>
        <end position="139"/>
    </location>
</feature>
<dbReference type="Pfam" id="PF01825">
    <property type="entry name" value="GPS"/>
    <property type="match status" value="1"/>
</dbReference>
<evidence type="ECO:0000259" key="8">
    <source>
        <dbReference type="PROSITE" id="PS50261"/>
    </source>
</evidence>
<evidence type="ECO:0000256" key="3">
    <source>
        <dbReference type="ARBA" id="ARBA00022989"/>
    </source>
</evidence>
<feature type="domain" description="GAIN-B" evidence="7">
    <location>
        <begin position="1"/>
        <end position="101"/>
    </location>
</feature>
<dbReference type="Gene3D" id="2.60.220.50">
    <property type="match status" value="1"/>
</dbReference>
<feature type="transmembrane region" description="Helical" evidence="6">
    <location>
        <begin position="175"/>
        <end position="197"/>
    </location>
</feature>
<keyword evidence="2 6" id="KW-0812">Transmembrane</keyword>
<proteinExistence type="predicted"/>
<dbReference type="GO" id="GO:0004930">
    <property type="term" value="F:G protein-coupled receptor activity"/>
    <property type="evidence" value="ECO:0007669"/>
    <property type="project" value="InterPro"/>
</dbReference>
<dbReference type="PRINTS" id="PR00249">
    <property type="entry name" value="GPCRSECRETIN"/>
</dbReference>
<dbReference type="PANTHER" id="PTHR12011:SF347">
    <property type="entry name" value="FI21270P1-RELATED"/>
    <property type="match status" value="1"/>
</dbReference>
<reference evidence="10" key="1">
    <citation type="journal article" date="2002" name="Science">
        <title>The draft genome of Ciona intestinalis: insights into chordate and vertebrate origins.</title>
        <authorList>
            <person name="Dehal P."/>
            <person name="Satou Y."/>
            <person name="Campbell R.K."/>
            <person name="Chapman J."/>
            <person name="Degnan B."/>
            <person name="De Tomaso A."/>
            <person name="Davidson B."/>
            <person name="Di Gregorio A."/>
            <person name="Gelpke M."/>
            <person name="Goodstein D.M."/>
            <person name="Harafuji N."/>
            <person name="Hastings K.E."/>
            <person name="Ho I."/>
            <person name="Hotta K."/>
            <person name="Huang W."/>
            <person name="Kawashima T."/>
            <person name="Lemaire P."/>
            <person name="Martinez D."/>
            <person name="Meinertzhagen I.A."/>
            <person name="Necula S."/>
            <person name="Nonaka M."/>
            <person name="Putnam N."/>
            <person name="Rash S."/>
            <person name="Saiga H."/>
            <person name="Satake M."/>
            <person name="Terry A."/>
            <person name="Yamada L."/>
            <person name="Wang H.G."/>
            <person name="Awazu S."/>
            <person name="Azumi K."/>
            <person name="Boore J."/>
            <person name="Branno M."/>
            <person name="Chin-Bow S."/>
            <person name="DeSantis R."/>
            <person name="Doyle S."/>
            <person name="Francino P."/>
            <person name="Keys D.N."/>
            <person name="Haga S."/>
            <person name="Hayashi H."/>
            <person name="Hino K."/>
            <person name="Imai K.S."/>
            <person name="Inaba K."/>
            <person name="Kano S."/>
            <person name="Kobayashi K."/>
            <person name="Kobayashi M."/>
            <person name="Lee B.I."/>
            <person name="Makabe K.W."/>
            <person name="Manohar C."/>
            <person name="Matassi G."/>
            <person name="Medina M."/>
            <person name="Mochizuki Y."/>
            <person name="Mount S."/>
            <person name="Morishita T."/>
            <person name="Miura S."/>
            <person name="Nakayama A."/>
            <person name="Nishizaka S."/>
            <person name="Nomoto H."/>
            <person name="Ohta F."/>
            <person name="Oishi K."/>
            <person name="Rigoutsos I."/>
            <person name="Sano M."/>
            <person name="Sasaki A."/>
            <person name="Sasakura Y."/>
            <person name="Shoguchi E."/>
            <person name="Shin-i T."/>
            <person name="Spagnuolo A."/>
            <person name="Stainier D."/>
            <person name="Suzuki M.M."/>
            <person name="Tassy O."/>
            <person name="Takatori N."/>
            <person name="Tokuoka M."/>
            <person name="Yagi K."/>
            <person name="Yoshizaki F."/>
            <person name="Wada S."/>
            <person name="Zhang C."/>
            <person name="Hyatt P.D."/>
            <person name="Larimer F."/>
            <person name="Detter C."/>
            <person name="Doggett N."/>
            <person name="Glavina T."/>
            <person name="Hawkins T."/>
            <person name="Richardson P."/>
            <person name="Lucas S."/>
            <person name="Kohara Y."/>
            <person name="Levine M."/>
            <person name="Satoh N."/>
            <person name="Rokhsar D.S."/>
        </authorList>
    </citation>
    <scope>NUCLEOTIDE SEQUENCE [LARGE SCALE GENOMIC DNA]</scope>
</reference>
<dbReference type="SMART" id="SM00303">
    <property type="entry name" value="GPS"/>
    <property type="match status" value="1"/>
</dbReference>
<dbReference type="HOGENOM" id="CLU_1258629_0_0_1"/>
<feature type="domain" description="G-protein coupled receptors family 2 profile 2" evidence="8">
    <location>
        <begin position="110"/>
        <end position="220"/>
    </location>
</feature>
<dbReference type="Ensembl" id="ENSCINT00000025911.2">
    <property type="protein sequence ID" value="ENSCINP00000025665.2"/>
    <property type="gene ID" value="ENSCING00000014112.2"/>
</dbReference>
<dbReference type="Proteomes" id="UP000008144">
    <property type="component" value="Chromosome 9"/>
</dbReference>
<keyword evidence="3 6" id="KW-1133">Transmembrane helix</keyword>